<sequence>MLLDALFTSDLVPARLVASYLPAIELAVFSLIADAFCTRIFGTKSSLLQKTLEHRFNDLCEDFQLSPSGFRRCLEQNCSFVAGSHAIRCGLGGYTVAAARSPLDILVAEGKVEQILLFLLSTGSFTVTRTEPCLTWRGTCKTVWILNELPCTDVSRQFRVYCLFQQRCDSATLLRRHLLRSPSTLEMTLSVNAGMTVLSTGNYIFCKTTLSCPAVACYLIVCCDRPRTAYPCSPNARR</sequence>
<name>A0A4V4HHG0_DENBC</name>
<evidence type="ECO:0000313" key="2">
    <source>
        <dbReference type="Proteomes" id="UP000297245"/>
    </source>
</evidence>
<keyword evidence="2" id="KW-1185">Reference proteome</keyword>
<dbReference type="AlphaFoldDB" id="A0A4V4HHG0"/>
<accession>A0A4V4HHG0</accession>
<dbReference type="Proteomes" id="UP000297245">
    <property type="component" value="Unassembled WGS sequence"/>
</dbReference>
<dbReference type="EMBL" id="ML179075">
    <property type="protein sequence ID" value="THV02586.1"/>
    <property type="molecule type" value="Genomic_DNA"/>
</dbReference>
<proteinExistence type="predicted"/>
<protein>
    <submittedName>
        <fullName evidence="1">Uncharacterized protein</fullName>
    </submittedName>
</protein>
<gene>
    <name evidence="1" type="ORF">K435DRAFT_775388</name>
</gene>
<reference evidence="1 2" key="1">
    <citation type="journal article" date="2019" name="Nat. Ecol. Evol.">
        <title>Megaphylogeny resolves global patterns of mushroom evolution.</title>
        <authorList>
            <person name="Varga T."/>
            <person name="Krizsan K."/>
            <person name="Foldi C."/>
            <person name="Dima B."/>
            <person name="Sanchez-Garcia M."/>
            <person name="Sanchez-Ramirez S."/>
            <person name="Szollosi G.J."/>
            <person name="Szarkandi J.G."/>
            <person name="Papp V."/>
            <person name="Albert L."/>
            <person name="Andreopoulos W."/>
            <person name="Angelini C."/>
            <person name="Antonin V."/>
            <person name="Barry K.W."/>
            <person name="Bougher N.L."/>
            <person name="Buchanan P."/>
            <person name="Buyck B."/>
            <person name="Bense V."/>
            <person name="Catcheside P."/>
            <person name="Chovatia M."/>
            <person name="Cooper J."/>
            <person name="Damon W."/>
            <person name="Desjardin D."/>
            <person name="Finy P."/>
            <person name="Geml J."/>
            <person name="Haridas S."/>
            <person name="Hughes K."/>
            <person name="Justo A."/>
            <person name="Karasinski D."/>
            <person name="Kautmanova I."/>
            <person name="Kiss B."/>
            <person name="Kocsube S."/>
            <person name="Kotiranta H."/>
            <person name="LaButti K.M."/>
            <person name="Lechner B.E."/>
            <person name="Liimatainen K."/>
            <person name="Lipzen A."/>
            <person name="Lukacs Z."/>
            <person name="Mihaltcheva S."/>
            <person name="Morgado L.N."/>
            <person name="Niskanen T."/>
            <person name="Noordeloos M.E."/>
            <person name="Ohm R.A."/>
            <person name="Ortiz-Santana B."/>
            <person name="Ovrebo C."/>
            <person name="Racz N."/>
            <person name="Riley R."/>
            <person name="Savchenko A."/>
            <person name="Shiryaev A."/>
            <person name="Soop K."/>
            <person name="Spirin V."/>
            <person name="Szebenyi C."/>
            <person name="Tomsovsky M."/>
            <person name="Tulloss R.E."/>
            <person name="Uehling J."/>
            <person name="Grigoriev I.V."/>
            <person name="Vagvolgyi C."/>
            <person name="Papp T."/>
            <person name="Martin F.M."/>
            <person name="Miettinen O."/>
            <person name="Hibbett D.S."/>
            <person name="Nagy L.G."/>
        </authorList>
    </citation>
    <scope>NUCLEOTIDE SEQUENCE [LARGE SCALE GENOMIC DNA]</scope>
    <source>
        <strain evidence="1 2">CBS 962.96</strain>
    </source>
</reference>
<evidence type="ECO:0000313" key="1">
    <source>
        <dbReference type="EMBL" id="THV02586.1"/>
    </source>
</evidence>
<organism evidence="1 2">
    <name type="scientific">Dendrothele bispora (strain CBS 962.96)</name>
    <dbReference type="NCBI Taxonomy" id="1314807"/>
    <lineage>
        <taxon>Eukaryota</taxon>
        <taxon>Fungi</taxon>
        <taxon>Dikarya</taxon>
        <taxon>Basidiomycota</taxon>
        <taxon>Agaricomycotina</taxon>
        <taxon>Agaricomycetes</taxon>
        <taxon>Agaricomycetidae</taxon>
        <taxon>Agaricales</taxon>
        <taxon>Agaricales incertae sedis</taxon>
        <taxon>Dendrothele</taxon>
    </lineage>
</organism>